<protein>
    <submittedName>
        <fullName evidence="3">Alpha/beta hydrolase</fullName>
    </submittedName>
</protein>
<feature type="domain" description="Alpha/beta hydrolase fold-3" evidence="2">
    <location>
        <begin position="92"/>
        <end position="297"/>
    </location>
</feature>
<dbReference type="RefSeq" id="WP_394304117.1">
    <property type="nucleotide sequence ID" value="NZ_JBHMQT010000067.1"/>
</dbReference>
<dbReference type="Pfam" id="PF07859">
    <property type="entry name" value="Abhydrolase_3"/>
    <property type="match status" value="1"/>
</dbReference>
<dbReference type="PANTHER" id="PTHR48081:SF8">
    <property type="entry name" value="ALPHA_BETA HYDROLASE FOLD-3 DOMAIN-CONTAINING PROTEIN-RELATED"/>
    <property type="match status" value="1"/>
</dbReference>
<evidence type="ECO:0000259" key="2">
    <source>
        <dbReference type="Pfam" id="PF07859"/>
    </source>
</evidence>
<accession>A0ABV6UDA0</accession>
<dbReference type="GO" id="GO:0016787">
    <property type="term" value="F:hydrolase activity"/>
    <property type="evidence" value="ECO:0007669"/>
    <property type="project" value="UniProtKB-KW"/>
</dbReference>
<proteinExistence type="predicted"/>
<name>A0ABV6UDA0_9ACTN</name>
<evidence type="ECO:0000313" key="4">
    <source>
        <dbReference type="Proteomes" id="UP001589870"/>
    </source>
</evidence>
<dbReference type="InterPro" id="IPR013094">
    <property type="entry name" value="AB_hydrolase_3"/>
</dbReference>
<gene>
    <name evidence="3" type="ORF">ACFHYQ_27855</name>
</gene>
<evidence type="ECO:0000256" key="1">
    <source>
        <dbReference type="ARBA" id="ARBA00022801"/>
    </source>
</evidence>
<organism evidence="3 4">
    <name type="scientific">Sphaerimonospora cavernae</name>
    <dbReference type="NCBI Taxonomy" id="1740611"/>
    <lineage>
        <taxon>Bacteria</taxon>
        <taxon>Bacillati</taxon>
        <taxon>Actinomycetota</taxon>
        <taxon>Actinomycetes</taxon>
        <taxon>Streptosporangiales</taxon>
        <taxon>Streptosporangiaceae</taxon>
        <taxon>Sphaerimonospora</taxon>
    </lineage>
</organism>
<keyword evidence="1 3" id="KW-0378">Hydrolase</keyword>
<dbReference type="PANTHER" id="PTHR48081">
    <property type="entry name" value="AB HYDROLASE SUPERFAMILY PROTEIN C4A8.06C"/>
    <property type="match status" value="1"/>
</dbReference>
<keyword evidence="4" id="KW-1185">Reference proteome</keyword>
<evidence type="ECO:0000313" key="3">
    <source>
        <dbReference type="EMBL" id="MFC0866119.1"/>
    </source>
</evidence>
<comment type="caution">
    <text evidence="3">The sequence shown here is derived from an EMBL/GenBank/DDBJ whole genome shotgun (WGS) entry which is preliminary data.</text>
</comment>
<dbReference type="EMBL" id="JBHMQT010000067">
    <property type="protein sequence ID" value="MFC0866119.1"/>
    <property type="molecule type" value="Genomic_DNA"/>
</dbReference>
<dbReference type="Gene3D" id="3.40.50.1820">
    <property type="entry name" value="alpha/beta hydrolase"/>
    <property type="match status" value="1"/>
</dbReference>
<dbReference type="Proteomes" id="UP001589870">
    <property type="component" value="Unassembled WGS sequence"/>
</dbReference>
<dbReference type="SUPFAM" id="SSF53474">
    <property type="entry name" value="alpha/beta-Hydrolases"/>
    <property type="match status" value="1"/>
</dbReference>
<reference evidence="3 4" key="1">
    <citation type="submission" date="2024-09" db="EMBL/GenBank/DDBJ databases">
        <authorList>
            <person name="Sun Q."/>
            <person name="Mori K."/>
        </authorList>
    </citation>
    <scope>NUCLEOTIDE SEQUENCE [LARGE SCALE GENOMIC DNA]</scope>
    <source>
        <strain evidence="3 4">TBRC 1851</strain>
    </source>
</reference>
<dbReference type="InterPro" id="IPR050300">
    <property type="entry name" value="GDXG_lipolytic_enzyme"/>
</dbReference>
<sequence length="328" mass="34729">MSYIPVPYDPELEEGLAAFLAMVETVPLRADTITRNRENFAALIPPMTEIVGGRAVEWWDVDVPGPEGAPDVTVTVVRPKGGPRPGAAGIYEIHGGGMILGTRFFGIEGLIQSALEYGTVGVSVEYRLAPESPAPAAAEDCYAGFVWMAEHARELGFDPRRLLVSGFSAGGGLTAAVGIMARDRRGPAAAGLYMGAPMIDDRNTTVSSRQYDGIGAWDRNNNDTGWDALLGDRRGTGDVLPHEVPARAADLSGLPPVYVEVGAAEVFRDEAVEFAGRVWATGGQAELHVWAGGYHGFSGSAPGARVSRAAADAKLSWLQRILAVSPTR</sequence>
<dbReference type="InterPro" id="IPR029058">
    <property type="entry name" value="AB_hydrolase_fold"/>
</dbReference>